<proteinExistence type="predicted"/>
<dbReference type="EMBL" id="CP022957">
    <property type="protein sequence ID" value="ASV29157.1"/>
    <property type="molecule type" value="Genomic_DNA"/>
</dbReference>
<keyword evidence="2" id="KW-1185">Reference proteome</keyword>
<reference evidence="1 2" key="1">
    <citation type="submission" date="2017-08" db="EMBL/GenBank/DDBJ databases">
        <title>The complete genome sequence of Maribacter sp. B1, isolated from deep-sea sediment.</title>
        <authorList>
            <person name="Wu Y.-H."/>
            <person name="Cheng H."/>
            <person name="Xu X.-W."/>
        </authorList>
    </citation>
    <scope>NUCLEOTIDE SEQUENCE [LARGE SCALE GENOMIC DNA]</scope>
    <source>
        <strain evidence="1 2">B1</strain>
    </source>
</reference>
<dbReference type="Proteomes" id="UP000215244">
    <property type="component" value="Chromosome"/>
</dbReference>
<protein>
    <submittedName>
        <fullName evidence="1">Uncharacterized protein</fullName>
    </submittedName>
</protein>
<gene>
    <name evidence="1" type="ORF">CJ263_02350</name>
</gene>
<evidence type="ECO:0000313" key="2">
    <source>
        <dbReference type="Proteomes" id="UP000215244"/>
    </source>
</evidence>
<evidence type="ECO:0000313" key="1">
    <source>
        <dbReference type="EMBL" id="ASV29157.1"/>
    </source>
</evidence>
<dbReference type="KEGG" id="marb:CJ263_02350"/>
<organism evidence="1 2">
    <name type="scientific">Maribacter cobaltidurans</name>
    <dbReference type="NCBI Taxonomy" id="1178778"/>
    <lineage>
        <taxon>Bacteria</taxon>
        <taxon>Pseudomonadati</taxon>
        <taxon>Bacteroidota</taxon>
        <taxon>Flavobacteriia</taxon>
        <taxon>Flavobacteriales</taxon>
        <taxon>Flavobacteriaceae</taxon>
        <taxon>Maribacter</taxon>
    </lineage>
</organism>
<sequence length="276" mass="29577">MWPTLLLAFAIIAVSSCEDEEKNNLDVFQQGGFVRLATPFPTVVNINTLDELANLSIPTTFEAPDENVDSYTLQVFGTLSGTPTDTVNFGSEINSFPTTLNINVTDIATALGVQISDIGFGDTFTFLGTAINDAGTLYGPERLSFNSTTKEISGGNNTNDLFDEQGYRNAFNFGFAIPCPQEMGNIEGDWILDMQDLYGDGWDGAFVTFTIDGTATTYTVPSGSATVHVVNVPAGTNSLVVSYTPGSFEEEHVYTVEKPDGTVLGPFGPNPPLCIN</sequence>
<accession>A0A223V1R2</accession>
<dbReference type="AlphaFoldDB" id="A0A223V1R2"/>
<name>A0A223V1R2_9FLAO</name>